<proteinExistence type="predicted"/>
<dbReference type="RefSeq" id="WP_164044077.1">
    <property type="nucleotide sequence ID" value="NZ_JAAGNZ010000008.1"/>
</dbReference>
<evidence type="ECO:0000313" key="2">
    <source>
        <dbReference type="Proteomes" id="UP000477386"/>
    </source>
</evidence>
<reference evidence="1 2" key="1">
    <citation type="submission" date="2020-02" db="EMBL/GenBank/DDBJ databases">
        <title>Draft genome sequence of two Spirosoma agri KCTC 52727 and Spirosoma terrae KCTC 52035.</title>
        <authorList>
            <person name="Rojas J."/>
            <person name="Ambika Manirajan B."/>
            <person name="Ratering S."/>
            <person name="Suarez C."/>
            <person name="Schnell S."/>
        </authorList>
    </citation>
    <scope>NUCLEOTIDE SEQUENCE [LARGE SCALE GENOMIC DNA]</scope>
    <source>
        <strain evidence="1 2">KCTC 52727</strain>
    </source>
</reference>
<name>A0A6M0IR41_9BACT</name>
<dbReference type="Proteomes" id="UP000477386">
    <property type="component" value="Unassembled WGS sequence"/>
</dbReference>
<dbReference type="EMBL" id="JAAGNZ010000008">
    <property type="protein sequence ID" value="NEU70766.1"/>
    <property type="molecule type" value="Genomic_DNA"/>
</dbReference>
<dbReference type="AlphaFoldDB" id="A0A6M0IR41"/>
<sequence>MPWTSTHTGRWYTGAFFLVQDEQARPGGEVFDTLSVMGVDPQTGHYFARSFENHGFYRHYDVSAEGNSRTFFGEHERARIEFSEDNRKQLIVWEWKPQDQWLPLCDRTATRID</sequence>
<protein>
    <submittedName>
        <fullName evidence="1">DUF1579 domain-containing protein</fullName>
    </submittedName>
</protein>
<keyword evidence="2" id="KW-1185">Reference proteome</keyword>
<evidence type="ECO:0000313" key="1">
    <source>
        <dbReference type="EMBL" id="NEU70766.1"/>
    </source>
</evidence>
<comment type="caution">
    <text evidence="1">The sequence shown here is derived from an EMBL/GenBank/DDBJ whole genome shotgun (WGS) entry which is preliminary data.</text>
</comment>
<organism evidence="1 2">
    <name type="scientific">Spirosoma agri</name>
    <dbReference type="NCBI Taxonomy" id="1987381"/>
    <lineage>
        <taxon>Bacteria</taxon>
        <taxon>Pseudomonadati</taxon>
        <taxon>Bacteroidota</taxon>
        <taxon>Cytophagia</taxon>
        <taxon>Cytophagales</taxon>
        <taxon>Cytophagaceae</taxon>
        <taxon>Spirosoma</taxon>
    </lineage>
</organism>
<accession>A0A6M0IR41</accession>
<gene>
    <name evidence="1" type="ORF">GK091_28130</name>
</gene>